<dbReference type="AlphaFoldDB" id="A0A392R4D5"/>
<keyword evidence="1" id="KW-0812">Transmembrane</keyword>
<accession>A0A392R4D5</accession>
<name>A0A392R4D5_9FABA</name>
<feature type="transmembrane region" description="Helical" evidence="1">
    <location>
        <begin position="32"/>
        <end position="55"/>
    </location>
</feature>
<organism evidence="2 3">
    <name type="scientific">Trifolium medium</name>
    <dbReference type="NCBI Taxonomy" id="97028"/>
    <lineage>
        <taxon>Eukaryota</taxon>
        <taxon>Viridiplantae</taxon>
        <taxon>Streptophyta</taxon>
        <taxon>Embryophyta</taxon>
        <taxon>Tracheophyta</taxon>
        <taxon>Spermatophyta</taxon>
        <taxon>Magnoliopsida</taxon>
        <taxon>eudicotyledons</taxon>
        <taxon>Gunneridae</taxon>
        <taxon>Pentapetalae</taxon>
        <taxon>rosids</taxon>
        <taxon>fabids</taxon>
        <taxon>Fabales</taxon>
        <taxon>Fabaceae</taxon>
        <taxon>Papilionoideae</taxon>
        <taxon>50 kb inversion clade</taxon>
        <taxon>NPAAA clade</taxon>
        <taxon>Hologalegina</taxon>
        <taxon>IRL clade</taxon>
        <taxon>Trifolieae</taxon>
        <taxon>Trifolium</taxon>
    </lineage>
</organism>
<protein>
    <submittedName>
        <fullName evidence="2">Uncharacterized protein</fullName>
    </submittedName>
</protein>
<evidence type="ECO:0000313" key="2">
    <source>
        <dbReference type="EMBL" id="MCI30415.1"/>
    </source>
</evidence>
<dbReference type="EMBL" id="LXQA010179387">
    <property type="protein sequence ID" value="MCI30415.1"/>
    <property type="molecule type" value="Genomic_DNA"/>
</dbReference>
<reference evidence="2 3" key="1">
    <citation type="journal article" date="2018" name="Front. Plant Sci.">
        <title>Red Clover (Trifolium pratense) and Zigzag Clover (T. medium) - A Picture of Genomic Similarities and Differences.</title>
        <authorList>
            <person name="Dluhosova J."/>
            <person name="Istvanek J."/>
            <person name="Nedelnik J."/>
            <person name="Repkova J."/>
        </authorList>
    </citation>
    <scope>NUCLEOTIDE SEQUENCE [LARGE SCALE GENOMIC DNA]</scope>
    <source>
        <strain evidence="3">cv. 10/8</strain>
        <tissue evidence="2">Leaf</tissue>
    </source>
</reference>
<evidence type="ECO:0000256" key="1">
    <source>
        <dbReference type="SAM" id="Phobius"/>
    </source>
</evidence>
<dbReference type="Proteomes" id="UP000265520">
    <property type="component" value="Unassembled WGS sequence"/>
</dbReference>
<sequence>MLLVALAGAMVYSSELLLNGIVTQKLEYERFGFVLVLLMNLNLSVGNTIFIGQVLSSG</sequence>
<keyword evidence="3" id="KW-1185">Reference proteome</keyword>
<comment type="caution">
    <text evidence="2">The sequence shown here is derived from an EMBL/GenBank/DDBJ whole genome shotgun (WGS) entry which is preliminary data.</text>
</comment>
<evidence type="ECO:0000313" key="3">
    <source>
        <dbReference type="Proteomes" id="UP000265520"/>
    </source>
</evidence>
<feature type="non-terminal residue" evidence="2">
    <location>
        <position position="58"/>
    </location>
</feature>
<keyword evidence="1" id="KW-0472">Membrane</keyword>
<keyword evidence="1" id="KW-1133">Transmembrane helix</keyword>
<proteinExistence type="predicted"/>